<feature type="domain" description="Reverse transcriptase Ty1/copia-type" evidence="1">
    <location>
        <begin position="1"/>
        <end position="163"/>
    </location>
</feature>
<dbReference type="EMBL" id="CP126655">
    <property type="protein sequence ID" value="WJZ92408.1"/>
    <property type="molecule type" value="Genomic_DNA"/>
</dbReference>
<sequence>MDVKTPFLNGELEEKVYMKQPEEFPCSDGEQLVFKLKKSIYGLKQASRQWYLKFYNVNSLFGFEENVMDQCIYLKVSESKVCFLVLYVDDILLATKDKGLLHEVKQFISKNFDMKDMGEASYVIDIKIHIRDILCLSQETYVNKVLERFRIKDCSPSVSPIMKGDRFNLNQCPKNDLEREQMKNIPYASTVGSMMYA</sequence>
<dbReference type="SUPFAM" id="SSF56672">
    <property type="entry name" value="DNA/RNA polymerases"/>
    <property type="match status" value="1"/>
</dbReference>
<evidence type="ECO:0000259" key="1">
    <source>
        <dbReference type="Pfam" id="PF07727"/>
    </source>
</evidence>
<evidence type="ECO:0000313" key="3">
    <source>
        <dbReference type="Proteomes" id="UP001227230"/>
    </source>
</evidence>
<dbReference type="Proteomes" id="UP001227230">
    <property type="component" value="Chromosome 8"/>
</dbReference>
<dbReference type="Pfam" id="PF07727">
    <property type="entry name" value="RVT_2"/>
    <property type="match status" value="1"/>
</dbReference>
<keyword evidence="3" id="KW-1185">Reference proteome</keyword>
<gene>
    <name evidence="2" type="ORF">VitviT2T_011403</name>
</gene>
<accession>A0ABY9CCF2</accession>
<dbReference type="InterPro" id="IPR013103">
    <property type="entry name" value="RVT_2"/>
</dbReference>
<evidence type="ECO:0000313" key="2">
    <source>
        <dbReference type="EMBL" id="WJZ92408.1"/>
    </source>
</evidence>
<organism evidence="2 3">
    <name type="scientific">Vitis vinifera</name>
    <name type="common">Grape</name>
    <dbReference type="NCBI Taxonomy" id="29760"/>
    <lineage>
        <taxon>Eukaryota</taxon>
        <taxon>Viridiplantae</taxon>
        <taxon>Streptophyta</taxon>
        <taxon>Embryophyta</taxon>
        <taxon>Tracheophyta</taxon>
        <taxon>Spermatophyta</taxon>
        <taxon>Magnoliopsida</taxon>
        <taxon>eudicotyledons</taxon>
        <taxon>Gunneridae</taxon>
        <taxon>Pentapetalae</taxon>
        <taxon>rosids</taxon>
        <taxon>Vitales</taxon>
        <taxon>Vitaceae</taxon>
        <taxon>Viteae</taxon>
        <taxon>Vitis</taxon>
    </lineage>
</organism>
<name>A0ABY9CCF2_VITVI</name>
<reference evidence="2 3" key="1">
    <citation type="journal article" date="2023" name="Hortic Res">
        <title>The complete reference genome for grapevine (Vitis vinifera L.) genetics and breeding.</title>
        <authorList>
            <person name="Shi X."/>
            <person name="Cao S."/>
            <person name="Wang X."/>
            <person name="Huang S."/>
            <person name="Wang Y."/>
            <person name="Liu Z."/>
            <person name="Liu W."/>
            <person name="Leng X."/>
            <person name="Peng Y."/>
            <person name="Wang N."/>
            <person name="Wang Y."/>
            <person name="Ma Z."/>
            <person name="Xu X."/>
            <person name="Zhang F."/>
            <person name="Xue H."/>
            <person name="Zhong H."/>
            <person name="Wang Y."/>
            <person name="Zhang K."/>
            <person name="Velt A."/>
            <person name="Avia K."/>
            <person name="Holtgrawe D."/>
            <person name="Grimplet J."/>
            <person name="Matus J.T."/>
            <person name="Ware D."/>
            <person name="Wu X."/>
            <person name="Wang H."/>
            <person name="Liu C."/>
            <person name="Fang Y."/>
            <person name="Rustenholz C."/>
            <person name="Cheng Z."/>
            <person name="Xiao H."/>
            <person name="Zhou Y."/>
        </authorList>
    </citation>
    <scope>NUCLEOTIDE SEQUENCE [LARGE SCALE GENOMIC DNA]</scope>
    <source>
        <strain evidence="3">cv. Pinot noir / PN40024</strain>
        <tissue evidence="2">Leaf</tissue>
    </source>
</reference>
<proteinExistence type="predicted"/>
<dbReference type="InterPro" id="IPR043502">
    <property type="entry name" value="DNA/RNA_pol_sf"/>
</dbReference>
<protein>
    <recommendedName>
        <fullName evidence="1">Reverse transcriptase Ty1/copia-type domain-containing protein</fullName>
    </recommendedName>
</protein>